<evidence type="ECO:0000259" key="5">
    <source>
        <dbReference type="Pfam" id="PF13657"/>
    </source>
</evidence>
<dbReference type="RefSeq" id="WP_012111079.1">
    <property type="nucleotide sequence ID" value="NC_009719.1"/>
</dbReference>
<dbReference type="NCBIfam" id="TIGR03071">
    <property type="entry name" value="couple_hipA"/>
    <property type="match status" value="1"/>
</dbReference>
<keyword evidence="2" id="KW-0808">Transferase</keyword>
<dbReference type="PANTHER" id="PTHR37419:SF1">
    <property type="entry name" value="SERINE_THREONINE-PROTEIN KINASE TOXIN HIPA"/>
    <property type="match status" value="1"/>
</dbReference>
<evidence type="ECO:0000313" key="6">
    <source>
        <dbReference type="EMBL" id="ABS63774.1"/>
    </source>
</evidence>
<dbReference type="EMBL" id="CP000774">
    <property type="protein sequence ID" value="ABS63774.1"/>
    <property type="molecule type" value="Genomic_DNA"/>
</dbReference>
<evidence type="ECO:0000259" key="4">
    <source>
        <dbReference type="Pfam" id="PF07804"/>
    </source>
</evidence>
<reference evidence="6 7" key="1">
    <citation type="journal article" date="2011" name="Stand. Genomic Sci.">
        <title>Complete genome sequence of Parvibaculum lavamentivorans type strain (DS-1(T)).</title>
        <authorList>
            <person name="Schleheck D."/>
            <person name="Weiss M."/>
            <person name="Pitluck S."/>
            <person name="Bruce D."/>
            <person name="Land M.L."/>
            <person name="Han S."/>
            <person name="Saunders E."/>
            <person name="Tapia R."/>
            <person name="Detter C."/>
            <person name="Brettin T."/>
            <person name="Han J."/>
            <person name="Woyke T."/>
            <person name="Goodwin L."/>
            <person name="Pennacchio L."/>
            <person name="Nolan M."/>
            <person name="Cook A.M."/>
            <person name="Kjelleberg S."/>
            <person name="Thomas T."/>
        </authorList>
    </citation>
    <scope>NUCLEOTIDE SEQUENCE [LARGE SCALE GENOMIC DNA]</scope>
    <source>
        <strain evidence="7">DS-1 / DSM 13023 / NCIMB 13966</strain>
    </source>
</reference>
<dbReference type="Pfam" id="PF07804">
    <property type="entry name" value="HipA_C"/>
    <property type="match status" value="1"/>
</dbReference>
<name>A7HV41_PARL1</name>
<dbReference type="OrthoDB" id="9805913at2"/>
<keyword evidence="7" id="KW-1185">Reference proteome</keyword>
<sequence>MSAAQPDILDVRLEAADIPLGHLARKDGGCRFAYTPDYLARTDAMPLSLSLPLREEPYGDVESRAFFDNLLQENDQLQQTMDRERIARDDIVGLLSFVGGDCAGAISCLPPGSGPVKVPGNLATDYDELPREELIDIMRRLADKLPLPDAIKDPSPVAGVQRKIALTEIAKGRFGLPKPGLRVPTTHILKVPERRLAREVLLEAVATRLAHAVGLEVAIPAEFKLDDEAGLLSLRFDRRIDVNSVTRIHQEDFCQALGLPARLKYERNGTAELRFAATAVSDLLGRTAAPARDKRSFMVSAFFNLAIGNNDNHAKNHALLYDTGPIPRLAPLYDLQPVRLTGRYTDELAFRIGAADRFDTVTAGDIAAFMAAFGPGTATAQRRFIEGEVGPMLAELDRQTAVLPSHGLKDFDDLIGREISQLADLLGLKLATRERDYFTEKGGGWGQLS</sequence>
<dbReference type="KEGG" id="pla:Plav_2160"/>
<keyword evidence="3" id="KW-0418">Kinase</keyword>
<dbReference type="Proteomes" id="UP000006377">
    <property type="component" value="Chromosome"/>
</dbReference>
<evidence type="ECO:0000256" key="3">
    <source>
        <dbReference type="ARBA" id="ARBA00022777"/>
    </source>
</evidence>
<dbReference type="GO" id="GO:0005829">
    <property type="term" value="C:cytosol"/>
    <property type="evidence" value="ECO:0007669"/>
    <property type="project" value="TreeGrafter"/>
</dbReference>
<proteinExistence type="inferred from homology"/>
<dbReference type="PANTHER" id="PTHR37419">
    <property type="entry name" value="SERINE/THREONINE-PROTEIN KINASE TOXIN HIPA"/>
    <property type="match status" value="1"/>
</dbReference>
<dbReference type="Pfam" id="PF13657">
    <property type="entry name" value="Couple_hipA"/>
    <property type="match status" value="1"/>
</dbReference>
<feature type="domain" description="HipA-like C-terminal" evidence="4">
    <location>
        <begin position="157"/>
        <end position="365"/>
    </location>
</feature>
<feature type="domain" description="HipA N-terminal subdomain 1" evidence="5">
    <location>
        <begin position="16"/>
        <end position="108"/>
    </location>
</feature>
<gene>
    <name evidence="6" type="ordered locus">Plav_2160</name>
</gene>
<dbReference type="HOGENOM" id="CLU_030167_1_0_5"/>
<dbReference type="InterPro" id="IPR052028">
    <property type="entry name" value="HipA_Ser/Thr_kinase"/>
</dbReference>
<dbReference type="STRING" id="402881.Plav_2160"/>
<accession>A7HV41</accession>
<dbReference type="GO" id="GO:0004674">
    <property type="term" value="F:protein serine/threonine kinase activity"/>
    <property type="evidence" value="ECO:0007669"/>
    <property type="project" value="TreeGrafter"/>
</dbReference>
<evidence type="ECO:0000256" key="1">
    <source>
        <dbReference type="ARBA" id="ARBA00010164"/>
    </source>
</evidence>
<organism evidence="6 7">
    <name type="scientific">Parvibaculum lavamentivorans (strain DS-1 / DSM 13023 / NCIMB 13966)</name>
    <dbReference type="NCBI Taxonomy" id="402881"/>
    <lineage>
        <taxon>Bacteria</taxon>
        <taxon>Pseudomonadati</taxon>
        <taxon>Pseudomonadota</taxon>
        <taxon>Alphaproteobacteria</taxon>
        <taxon>Hyphomicrobiales</taxon>
        <taxon>Parvibaculaceae</taxon>
        <taxon>Parvibaculum</taxon>
    </lineage>
</organism>
<dbReference type="InterPro" id="IPR012893">
    <property type="entry name" value="HipA-like_C"/>
</dbReference>
<dbReference type="eggNOG" id="COG3550">
    <property type="taxonomic scope" value="Bacteria"/>
</dbReference>
<dbReference type="AlphaFoldDB" id="A7HV41"/>
<comment type="similarity">
    <text evidence="1">Belongs to the HipA Ser/Thr kinase family.</text>
</comment>
<protein>
    <submittedName>
        <fullName evidence="6">HipA domain protein</fullName>
    </submittedName>
</protein>
<evidence type="ECO:0000256" key="2">
    <source>
        <dbReference type="ARBA" id="ARBA00022679"/>
    </source>
</evidence>
<dbReference type="InterPro" id="IPR017508">
    <property type="entry name" value="HipA_N1"/>
</dbReference>
<evidence type="ECO:0000313" key="7">
    <source>
        <dbReference type="Proteomes" id="UP000006377"/>
    </source>
</evidence>